<dbReference type="Proteomes" id="UP000298460">
    <property type="component" value="Unassembled WGS sequence"/>
</dbReference>
<proteinExistence type="predicted"/>
<keyword evidence="1 2" id="KW-0238">DNA-binding</keyword>
<gene>
    <name evidence="4" type="ORF">E4K67_24250</name>
</gene>
<keyword evidence="5" id="KW-1185">Reference proteome</keyword>
<dbReference type="OrthoDB" id="9812484at2"/>
<dbReference type="InterPro" id="IPR050109">
    <property type="entry name" value="HTH-type_TetR-like_transc_reg"/>
</dbReference>
<evidence type="ECO:0000256" key="1">
    <source>
        <dbReference type="ARBA" id="ARBA00023125"/>
    </source>
</evidence>
<dbReference type="GO" id="GO:0003677">
    <property type="term" value="F:DNA binding"/>
    <property type="evidence" value="ECO:0007669"/>
    <property type="project" value="UniProtKB-UniRule"/>
</dbReference>
<dbReference type="InterPro" id="IPR009057">
    <property type="entry name" value="Homeodomain-like_sf"/>
</dbReference>
<protein>
    <submittedName>
        <fullName evidence="4">TetR/AcrR family transcriptional regulator</fullName>
    </submittedName>
</protein>
<dbReference type="AlphaFoldDB" id="A0A4Z0R0Z0"/>
<dbReference type="PRINTS" id="PR00455">
    <property type="entry name" value="HTHTETR"/>
</dbReference>
<accession>A0A4Z0R0Z0</accession>
<comment type="caution">
    <text evidence="4">The sequence shown here is derived from an EMBL/GenBank/DDBJ whole genome shotgun (WGS) entry which is preliminary data.</text>
</comment>
<feature type="domain" description="HTH tetR-type" evidence="3">
    <location>
        <begin position="11"/>
        <end position="71"/>
    </location>
</feature>
<dbReference type="GO" id="GO:0006355">
    <property type="term" value="P:regulation of DNA-templated transcription"/>
    <property type="evidence" value="ECO:0007669"/>
    <property type="project" value="UniProtKB-ARBA"/>
</dbReference>
<dbReference type="PANTHER" id="PTHR30328:SF54">
    <property type="entry name" value="HTH-TYPE TRANSCRIPTIONAL REPRESSOR SCO4008"/>
    <property type="match status" value="1"/>
</dbReference>
<evidence type="ECO:0000313" key="5">
    <source>
        <dbReference type="Proteomes" id="UP000298460"/>
    </source>
</evidence>
<sequence>MPKKTFFRLDEEKQERVVRAAISEFHTNGFAKAKVETIAENAAVAKGSIYQYFENKKELFMHSVTWSMEYFMREIDKYTPLQEMDVFDYLLKDGRKRVELLNQETTLMLFFQDIMSGKFGSLTKTINDELWKIGDKYILQLIAVGKQKGTIRTDLDDSILALYYKGVTSQFDDYVFRIITENNFELSDSVYQEIEATINQVIELLKNGMGR</sequence>
<organism evidence="4 5">
    <name type="scientific">Desulfosporosinus fructosivorans</name>
    <dbReference type="NCBI Taxonomy" id="2018669"/>
    <lineage>
        <taxon>Bacteria</taxon>
        <taxon>Bacillati</taxon>
        <taxon>Bacillota</taxon>
        <taxon>Clostridia</taxon>
        <taxon>Eubacteriales</taxon>
        <taxon>Desulfitobacteriaceae</taxon>
        <taxon>Desulfosporosinus</taxon>
    </lineage>
</organism>
<dbReference type="Gene3D" id="1.10.357.10">
    <property type="entry name" value="Tetracycline Repressor, domain 2"/>
    <property type="match status" value="1"/>
</dbReference>
<reference evidence="4 5" key="1">
    <citation type="submission" date="2019-03" db="EMBL/GenBank/DDBJ databases">
        <title>Draft Genome Sequence of Desulfosporosinus fructosivorans Strain 63.6F, Isolated from Marine Sediment in the Baltic Sea.</title>
        <authorList>
            <person name="Hausmann B."/>
            <person name="Vandieken V."/>
            <person name="Pjevac P."/>
            <person name="Schreck K."/>
            <person name="Herbold C.W."/>
            <person name="Loy A."/>
        </authorList>
    </citation>
    <scope>NUCLEOTIDE SEQUENCE [LARGE SCALE GENOMIC DNA]</scope>
    <source>
        <strain evidence="4 5">63.6F</strain>
    </source>
</reference>
<evidence type="ECO:0000256" key="2">
    <source>
        <dbReference type="PROSITE-ProRule" id="PRU00335"/>
    </source>
</evidence>
<evidence type="ECO:0000259" key="3">
    <source>
        <dbReference type="PROSITE" id="PS50977"/>
    </source>
</evidence>
<dbReference type="InterPro" id="IPR001647">
    <property type="entry name" value="HTH_TetR"/>
</dbReference>
<dbReference type="PANTHER" id="PTHR30328">
    <property type="entry name" value="TRANSCRIPTIONAL REPRESSOR"/>
    <property type="match status" value="1"/>
</dbReference>
<name>A0A4Z0R0Z0_9FIRM</name>
<dbReference type="EMBL" id="SPQQ01000012">
    <property type="protein sequence ID" value="TGE35647.1"/>
    <property type="molecule type" value="Genomic_DNA"/>
</dbReference>
<dbReference type="PROSITE" id="PS50977">
    <property type="entry name" value="HTH_TETR_2"/>
    <property type="match status" value="1"/>
</dbReference>
<dbReference type="SUPFAM" id="SSF46689">
    <property type="entry name" value="Homeodomain-like"/>
    <property type="match status" value="1"/>
</dbReference>
<dbReference type="RefSeq" id="WP_135551476.1">
    <property type="nucleotide sequence ID" value="NZ_SPQQ01000012.1"/>
</dbReference>
<feature type="DNA-binding region" description="H-T-H motif" evidence="2">
    <location>
        <begin position="34"/>
        <end position="53"/>
    </location>
</feature>
<evidence type="ECO:0000313" key="4">
    <source>
        <dbReference type="EMBL" id="TGE35647.1"/>
    </source>
</evidence>
<dbReference type="Pfam" id="PF00440">
    <property type="entry name" value="TetR_N"/>
    <property type="match status" value="1"/>
</dbReference>